<evidence type="ECO:0000256" key="1">
    <source>
        <dbReference type="SAM" id="MobiDB-lite"/>
    </source>
</evidence>
<evidence type="ECO:0000313" key="2">
    <source>
        <dbReference type="EMBL" id="OGG76681.1"/>
    </source>
</evidence>
<protein>
    <submittedName>
        <fullName evidence="2">Uncharacterized protein</fullName>
    </submittedName>
</protein>
<sequence length="296" mass="31590">MNKLVVAVVVFVALVGGYFALNSSTSQENQESDDKDVASVIEDKSATLPPPPSVSVQKDQPSKFQDPVPPPPPPSPKPVVQEQPSAPQTASQINSDEPPLKLKSIGVNFEDFKFTKERLQFGRLFMGFGFVIPGSSSSSGQAKSNPQPTYVVPLGTPVRSLVDGVVAAIPTLWSGDVSIQVTADGKMQKWVYETEHLVNPKVVVGDKVVAGQIIGEVGSFGNGDPPGYGAVEIGILKGGQTPEHVCPFAYLDDSIREATFAKMGNLFQSWEEYVGDQGLYTDTEIPGCLTLQPVEG</sequence>
<dbReference type="EMBL" id="MFMC01000047">
    <property type="protein sequence ID" value="OGG76681.1"/>
    <property type="molecule type" value="Genomic_DNA"/>
</dbReference>
<dbReference type="Proteomes" id="UP000177215">
    <property type="component" value="Unassembled WGS sequence"/>
</dbReference>
<dbReference type="CDD" id="cd12797">
    <property type="entry name" value="M23_peptidase"/>
    <property type="match status" value="1"/>
</dbReference>
<feature type="compositionally biased region" description="Basic and acidic residues" evidence="1">
    <location>
        <begin position="35"/>
        <end position="45"/>
    </location>
</feature>
<dbReference type="SUPFAM" id="SSF51261">
    <property type="entry name" value="Duplicated hybrid motif"/>
    <property type="match status" value="1"/>
</dbReference>
<feature type="compositionally biased region" description="Polar residues" evidence="1">
    <location>
        <begin position="86"/>
        <end position="95"/>
    </location>
</feature>
<comment type="caution">
    <text evidence="2">The sequence shown here is derived from an EMBL/GenBank/DDBJ whole genome shotgun (WGS) entry which is preliminary data.</text>
</comment>
<dbReference type="InterPro" id="IPR011055">
    <property type="entry name" value="Dup_hybrid_motif"/>
</dbReference>
<accession>A0A1F6ESR0</accession>
<name>A0A1F6ESR0_9BACT</name>
<reference evidence="2 3" key="1">
    <citation type="journal article" date="2016" name="Nat. Commun.">
        <title>Thousands of microbial genomes shed light on interconnected biogeochemical processes in an aquifer system.</title>
        <authorList>
            <person name="Anantharaman K."/>
            <person name="Brown C.T."/>
            <person name="Hug L.A."/>
            <person name="Sharon I."/>
            <person name="Castelle C.J."/>
            <person name="Probst A.J."/>
            <person name="Thomas B.C."/>
            <person name="Singh A."/>
            <person name="Wilkins M.J."/>
            <person name="Karaoz U."/>
            <person name="Brodie E.L."/>
            <person name="Williams K.H."/>
            <person name="Hubbard S.S."/>
            <person name="Banfield J.F."/>
        </authorList>
    </citation>
    <scope>NUCLEOTIDE SEQUENCE [LARGE SCALE GENOMIC DNA]</scope>
</reference>
<feature type="region of interest" description="Disordered" evidence="1">
    <location>
        <begin position="24"/>
        <end position="99"/>
    </location>
</feature>
<proteinExistence type="predicted"/>
<dbReference type="Gene3D" id="2.70.70.10">
    <property type="entry name" value="Glucose Permease (Domain IIA)"/>
    <property type="match status" value="1"/>
</dbReference>
<dbReference type="AlphaFoldDB" id="A0A1F6ESR0"/>
<dbReference type="STRING" id="1798515.A3B35_00360"/>
<organism evidence="2 3">
    <name type="scientific">Candidatus Kaiserbacteria bacterium RIFCSPLOWO2_01_FULL_54_24</name>
    <dbReference type="NCBI Taxonomy" id="1798515"/>
    <lineage>
        <taxon>Bacteria</taxon>
        <taxon>Candidatus Kaiseribacteriota</taxon>
    </lineage>
</organism>
<feature type="compositionally biased region" description="Pro residues" evidence="1">
    <location>
        <begin position="67"/>
        <end position="77"/>
    </location>
</feature>
<evidence type="ECO:0000313" key="3">
    <source>
        <dbReference type="Proteomes" id="UP000177215"/>
    </source>
</evidence>
<gene>
    <name evidence="2" type="ORF">A3B35_00360</name>
</gene>